<evidence type="ECO:0000313" key="3">
    <source>
        <dbReference type="Proteomes" id="UP000735302"/>
    </source>
</evidence>
<keyword evidence="3" id="KW-1185">Reference proteome</keyword>
<reference evidence="2 3" key="1">
    <citation type="journal article" date="2021" name="Elife">
        <title>Chloroplast acquisition without the gene transfer in kleptoplastic sea slugs, Plakobranchus ocellatus.</title>
        <authorList>
            <person name="Maeda T."/>
            <person name="Takahashi S."/>
            <person name="Yoshida T."/>
            <person name="Shimamura S."/>
            <person name="Takaki Y."/>
            <person name="Nagai Y."/>
            <person name="Toyoda A."/>
            <person name="Suzuki Y."/>
            <person name="Arimoto A."/>
            <person name="Ishii H."/>
            <person name="Satoh N."/>
            <person name="Nishiyama T."/>
            <person name="Hasebe M."/>
            <person name="Maruyama T."/>
            <person name="Minagawa J."/>
            <person name="Obokata J."/>
            <person name="Shigenobu S."/>
        </authorList>
    </citation>
    <scope>NUCLEOTIDE SEQUENCE [LARGE SCALE GENOMIC DNA]</scope>
</reference>
<dbReference type="Proteomes" id="UP000735302">
    <property type="component" value="Unassembled WGS sequence"/>
</dbReference>
<comment type="caution">
    <text evidence="2">The sequence shown here is derived from an EMBL/GenBank/DDBJ whole genome shotgun (WGS) entry which is preliminary data.</text>
</comment>
<accession>A0AAV4CPU7</accession>
<evidence type="ECO:0000256" key="1">
    <source>
        <dbReference type="SAM" id="MobiDB-lite"/>
    </source>
</evidence>
<protein>
    <submittedName>
        <fullName evidence="2">Uncharacterized protein</fullName>
    </submittedName>
</protein>
<gene>
    <name evidence="2" type="ORF">PoB_006040200</name>
</gene>
<name>A0AAV4CPU7_9GAST</name>
<dbReference type="AlphaFoldDB" id="A0AAV4CPU7"/>
<dbReference type="EMBL" id="BLXT01006839">
    <property type="protein sequence ID" value="GFO33897.1"/>
    <property type="molecule type" value="Genomic_DNA"/>
</dbReference>
<feature type="region of interest" description="Disordered" evidence="1">
    <location>
        <begin position="1"/>
        <end position="34"/>
    </location>
</feature>
<proteinExistence type="predicted"/>
<evidence type="ECO:0000313" key="2">
    <source>
        <dbReference type="EMBL" id="GFO33897.1"/>
    </source>
</evidence>
<organism evidence="2 3">
    <name type="scientific">Plakobranchus ocellatus</name>
    <dbReference type="NCBI Taxonomy" id="259542"/>
    <lineage>
        <taxon>Eukaryota</taxon>
        <taxon>Metazoa</taxon>
        <taxon>Spiralia</taxon>
        <taxon>Lophotrochozoa</taxon>
        <taxon>Mollusca</taxon>
        <taxon>Gastropoda</taxon>
        <taxon>Heterobranchia</taxon>
        <taxon>Euthyneura</taxon>
        <taxon>Panpulmonata</taxon>
        <taxon>Sacoglossa</taxon>
        <taxon>Placobranchoidea</taxon>
        <taxon>Plakobranchidae</taxon>
        <taxon>Plakobranchus</taxon>
    </lineage>
</organism>
<sequence length="85" mass="9162">MVGRSKVDRSAPLSHIPPAVALTAADETDKSPDMQQTVTVAADGRAAIAHCLQLQKTVIIFPVDFTESYRFVLHTEPDQGRVGGM</sequence>